<dbReference type="PROSITE" id="PS01129">
    <property type="entry name" value="PSI_RLU"/>
    <property type="match status" value="1"/>
</dbReference>
<protein>
    <submittedName>
        <fullName evidence="4">RNA pseudouridine synthase</fullName>
    </submittedName>
</protein>
<dbReference type="GO" id="GO:0140098">
    <property type="term" value="F:catalytic activity, acting on RNA"/>
    <property type="evidence" value="ECO:0007669"/>
    <property type="project" value="UniProtKB-ARBA"/>
</dbReference>
<dbReference type="Gene3D" id="3.30.2350.10">
    <property type="entry name" value="Pseudouridine synthase"/>
    <property type="match status" value="1"/>
</dbReference>
<dbReference type="RefSeq" id="WP_229743792.1">
    <property type="nucleotide sequence ID" value="NZ_BMJQ01000009.1"/>
</dbReference>
<dbReference type="InterPro" id="IPR020103">
    <property type="entry name" value="PsdUridine_synth_cat_dom_sf"/>
</dbReference>
<dbReference type="EMBL" id="BMJQ01000009">
    <property type="protein sequence ID" value="GGF26096.1"/>
    <property type="molecule type" value="Genomic_DNA"/>
</dbReference>
<comment type="similarity">
    <text evidence="1">Belongs to the pseudouridine synthase RluA family.</text>
</comment>
<comment type="caution">
    <text evidence="4">The sequence shown here is derived from an EMBL/GenBank/DDBJ whole genome shotgun (WGS) entry which is preliminary data.</text>
</comment>
<evidence type="ECO:0000256" key="2">
    <source>
        <dbReference type="ARBA" id="ARBA00023235"/>
    </source>
</evidence>
<dbReference type="Proteomes" id="UP000646365">
    <property type="component" value="Unassembled WGS sequence"/>
</dbReference>
<organism evidence="4 5">
    <name type="scientific">Aliidongia dinghuensis</name>
    <dbReference type="NCBI Taxonomy" id="1867774"/>
    <lineage>
        <taxon>Bacteria</taxon>
        <taxon>Pseudomonadati</taxon>
        <taxon>Pseudomonadota</taxon>
        <taxon>Alphaproteobacteria</taxon>
        <taxon>Rhodospirillales</taxon>
        <taxon>Dongiaceae</taxon>
        <taxon>Aliidongia</taxon>
    </lineage>
</organism>
<dbReference type="GO" id="GO:0000455">
    <property type="term" value="P:enzyme-directed rRNA pseudouridine synthesis"/>
    <property type="evidence" value="ECO:0007669"/>
    <property type="project" value="TreeGrafter"/>
</dbReference>
<dbReference type="Pfam" id="PF00849">
    <property type="entry name" value="PseudoU_synth_2"/>
    <property type="match status" value="1"/>
</dbReference>
<dbReference type="AlphaFoldDB" id="A0A8J2YWS8"/>
<dbReference type="SUPFAM" id="SSF55120">
    <property type="entry name" value="Pseudouridine synthase"/>
    <property type="match status" value="1"/>
</dbReference>
<sequence>MLHPIMTPEALKARVLYRDADILIIDKPAGLPVHAGPKTTADLEALLPALKLDGREVPRLAHRLDTDTSGCLVLARHAKALTRLGRAFSGRDAEKTYWAVVEGGPEADLGRIDLPLAKRTDKAGWRMVVDAKGQPAVTNFRVLGRCPGFAWLELTPETGRTHQLRVHAAEAGWPMVGDPFYGSGRTADRPLHLMARRIALPPLGANRPAASAEAPPPDHMRALLSVCGWGISAPGTGR</sequence>
<dbReference type="PANTHER" id="PTHR21600">
    <property type="entry name" value="MITOCHONDRIAL RNA PSEUDOURIDINE SYNTHASE"/>
    <property type="match status" value="1"/>
</dbReference>
<keyword evidence="2" id="KW-0413">Isomerase</keyword>
<evidence type="ECO:0000259" key="3">
    <source>
        <dbReference type="Pfam" id="PF00849"/>
    </source>
</evidence>
<dbReference type="GO" id="GO:0009982">
    <property type="term" value="F:pseudouridine synthase activity"/>
    <property type="evidence" value="ECO:0007669"/>
    <property type="project" value="InterPro"/>
</dbReference>
<accession>A0A8J2YWS8</accession>
<evidence type="ECO:0000313" key="5">
    <source>
        <dbReference type="Proteomes" id="UP000646365"/>
    </source>
</evidence>
<dbReference type="InterPro" id="IPR050188">
    <property type="entry name" value="RluA_PseudoU_synthase"/>
</dbReference>
<feature type="domain" description="Pseudouridine synthase RsuA/RluA-like" evidence="3">
    <location>
        <begin position="21"/>
        <end position="169"/>
    </location>
</feature>
<keyword evidence="5" id="KW-1185">Reference proteome</keyword>
<gene>
    <name evidence="4" type="ORF">GCM10011611_35170</name>
</gene>
<reference evidence="4" key="2">
    <citation type="submission" date="2020-09" db="EMBL/GenBank/DDBJ databases">
        <authorList>
            <person name="Sun Q."/>
            <person name="Zhou Y."/>
        </authorList>
    </citation>
    <scope>NUCLEOTIDE SEQUENCE</scope>
    <source>
        <strain evidence="4">CGMCC 1.15725</strain>
    </source>
</reference>
<name>A0A8J2YWS8_9PROT</name>
<dbReference type="PANTHER" id="PTHR21600:SF44">
    <property type="entry name" value="RIBOSOMAL LARGE SUBUNIT PSEUDOURIDINE SYNTHASE D"/>
    <property type="match status" value="1"/>
</dbReference>
<proteinExistence type="inferred from homology"/>
<evidence type="ECO:0000313" key="4">
    <source>
        <dbReference type="EMBL" id="GGF26096.1"/>
    </source>
</evidence>
<dbReference type="CDD" id="cd02869">
    <property type="entry name" value="PseudoU_synth_RluA_like"/>
    <property type="match status" value="1"/>
</dbReference>
<evidence type="ECO:0000256" key="1">
    <source>
        <dbReference type="ARBA" id="ARBA00010876"/>
    </source>
</evidence>
<dbReference type="InterPro" id="IPR006145">
    <property type="entry name" value="PsdUridine_synth_RsuA/RluA"/>
</dbReference>
<dbReference type="GO" id="GO:0003723">
    <property type="term" value="F:RNA binding"/>
    <property type="evidence" value="ECO:0007669"/>
    <property type="project" value="InterPro"/>
</dbReference>
<dbReference type="InterPro" id="IPR006224">
    <property type="entry name" value="PsdUridine_synth_RluA-like_CS"/>
</dbReference>
<reference evidence="4" key="1">
    <citation type="journal article" date="2014" name="Int. J. Syst. Evol. Microbiol.">
        <title>Complete genome sequence of Corynebacterium casei LMG S-19264T (=DSM 44701T), isolated from a smear-ripened cheese.</title>
        <authorList>
            <consortium name="US DOE Joint Genome Institute (JGI-PGF)"/>
            <person name="Walter F."/>
            <person name="Albersmeier A."/>
            <person name="Kalinowski J."/>
            <person name="Ruckert C."/>
        </authorList>
    </citation>
    <scope>NUCLEOTIDE SEQUENCE</scope>
    <source>
        <strain evidence="4">CGMCC 1.15725</strain>
    </source>
</reference>